<evidence type="ECO:0000313" key="1">
    <source>
        <dbReference type="EMBL" id="KKM97653.1"/>
    </source>
</evidence>
<dbReference type="EMBL" id="LAZR01005722">
    <property type="protein sequence ID" value="KKM97653.1"/>
    <property type="molecule type" value="Genomic_DNA"/>
</dbReference>
<sequence length="420" mass="45147">FLPAGIYLINTEMTINKNVNLVGEHTPGNLTLTTSRGTVVKRGADVIMLNITGTHRTTDRRGRSTIRNIEFKDGTNISTKSWFFAKYCDNMKWIDCTFDEPSAQTTYGHVIDVEECWDWEFNRCIWKQYGGQSPDKYAANLFNGADNTVNNWHWVGCKFYNGEGKGIVSDASGAGSTRNTQLHFTRCKFEDSSETAAAYISGPITHLLVDQCIFISSNTIHLDGSDTASGSWIIQQSLFTNIGDTPTEYINIGKAVGTRIVNNTFSGVGTATTAFIRGTASAGGEGRGLVITGNQSTEASLGTTPLFANTGTIHRTAIINNNGDPIDDNVTAETPTLSGWGVTRINSTDNAITGTLGSGAGIGTVKTIVMVQSSNSSTVSVTNHETSDPEVITFAAVDDTAVLMWTGTEWITIKLSGATV</sequence>
<dbReference type="SUPFAM" id="SSF51126">
    <property type="entry name" value="Pectin lyase-like"/>
    <property type="match status" value="1"/>
</dbReference>
<comment type="caution">
    <text evidence="1">The sequence shown here is derived from an EMBL/GenBank/DDBJ whole genome shotgun (WGS) entry which is preliminary data.</text>
</comment>
<proteinExistence type="predicted"/>
<gene>
    <name evidence="1" type="ORF">LCGC14_1165920</name>
</gene>
<protein>
    <recommendedName>
        <fullName evidence="2">Right handed beta helix domain-containing protein</fullName>
    </recommendedName>
</protein>
<feature type="non-terminal residue" evidence="1">
    <location>
        <position position="1"/>
    </location>
</feature>
<name>A0A0F9LW56_9ZZZZ</name>
<accession>A0A0F9LW56</accession>
<evidence type="ECO:0008006" key="2">
    <source>
        <dbReference type="Google" id="ProtNLM"/>
    </source>
</evidence>
<dbReference type="InterPro" id="IPR011050">
    <property type="entry name" value="Pectin_lyase_fold/virulence"/>
</dbReference>
<organism evidence="1">
    <name type="scientific">marine sediment metagenome</name>
    <dbReference type="NCBI Taxonomy" id="412755"/>
    <lineage>
        <taxon>unclassified sequences</taxon>
        <taxon>metagenomes</taxon>
        <taxon>ecological metagenomes</taxon>
    </lineage>
</organism>
<dbReference type="AlphaFoldDB" id="A0A0F9LW56"/>
<reference evidence="1" key="1">
    <citation type="journal article" date="2015" name="Nature">
        <title>Complex archaea that bridge the gap between prokaryotes and eukaryotes.</title>
        <authorList>
            <person name="Spang A."/>
            <person name="Saw J.H."/>
            <person name="Jorgensen S.L."/>
            <person name="Zaremba-Niedzwiedzka K."/>
            <person name="Martijn J."/>
            <person name="Lind A.E."/>
            <person name="van Eijk R."/>
            <person name="Schleper C."/>
            <person name="Guy L."/>
            <person name="Ettema T.J."/>
        </authorList>
    </citation>
    <scope>NUCLEOTIDE SEQUENCE</scope>
</reference>